<dbReference type="InterPro" id="IPR003448">
    <property type="entry name" value="Mopterin_biosynth_MoaE"/>
</dbReference>
<dbReference type="AlphaFoldDB" id="A0A9D7SBZ2"/>
<comment type="catalytic activity">
    <reaction evidence="11">
        <text>2 [molybdopterin-synthase sulfur-carrier protein]-C-terminal-Gly-aminoethanethioate + cyclic pyranopterin phosphate + H2O = molybdopterin + 2 [molybdopterin-synthase sulfur-carrier protein]-C-terminal Gly-Gly + 2 H(+)</text>
        <dbReference type="Rhea" id="RHEA:26333"/>
        <dbReference type="Rhea" id="RHEA-COMP:12202"/>
        <dbReference type="Rhea" id="RHEA-COMP:19907"/>
        <dbReference type="ChEBI" id="CHEBI:15377"/>
        <dbReference type="ChEBI" id="CHEBI:15378"/>
        <dbReference type="ChEBI" id="CHEBI:58698"/>
        <dbReference type="ChEBI" id="CHEBI:59648"/>
        <dbReference type="ChEBI" id="CHEBI:90778"/>
        <dbReference type="ChEBI" id="CHEBI:232372"/>
        <dbReference type="EC" id="2.8.1.12"/>
    </reaction>
</comment>
<gene>
    <name evidence="12" type="ORF">IPO85_16110</name>
</gene>
<reference evidence="12 13" key="1">
    <citation type="submission" date="2020-10" db="EMBL/GenBank/DDBJ databases">
        <title>Connecting structure to function with the recovery of over 1000 high-quality activated sludge metagenome-assembled genomes encoding full-length rRNA genes using long-read sequencing.</title>
        <authorList>
            <person name="Singleton C.M."/>
            <person name="Petriglieri F."/>
            <person name="Kristensen J.M."/>
            <person name="Kirkegaard R.H."/>
            <person name="Michaelsen T.Y."/>
            <person name="Andersen M.H."/>
            <person name="Karst S.M."/>
            <person name="Dueholm M.S."/>
            <person name="Nielsen P.H."/>
            <person name="Albertsen M."/>
        </authorList>
    </citation>
    <scope>NUCLEOTIDE SEQUENCE [LARGE SCALE GENOMIC DNA]</scope>
    <source>
        <strain evidence="12">Ribe_18-Q3-R11-54_BAT3C.373</strain>
    </source>
</reference>
<sequence>MSEHKIKKVFIEGPISPHFVGDSIAKHSSNTNIGAHSLFLGQVRRDLIDNKLVKAISYSAYSEMAEEKLYEIRESAFSKYSLTCLHIYHSLGRVETGEICLFVFTSSRHRKDAIDACTYIVERIKQEVPIWGKEIFEDESFVWKEYI</sequence>
<comment type="pathway">
    <text evidence="1">Cofactor biosynthesis; molybdopterin biosynthesis.</text>
</comment>
<dbReference type="CDD" id="cd00756">
    <property type="entry name" value="MoaE"/>
    <property type="match status" value="1"/>
</dbReference>
<dbReference type="InterPro" id="IPR036563">
    <property type="entry name" value="MoaE_sf"/>
</dbReference>
<dbReference type="GO" id="GO:0030366">
    <property type="term" value="F:molybdopterin synthase activity"/>
    <property type="evidence" value="ECO:0007669"/>
    <property type="project" value="UniProtKB-EC"/>
</dbReference>
<evidence type="ECO:0000256" key="9">
    <source>
        <dbReference type="ARBA" id="ARBA00030781"/>
    </source>
</evidence>
<evidence type="ECO:0000256" key="11">
    <source>
        <dbReference type="ARBA" id="ARBA00049878"/>
    </source>
</evidence>
<dbReference type="SUPFAM" id="SSF54690">
    <property type="entry name" value="Molybdopterin synthase subunit MoaE"/>
    <property type="match status" value="1"/>
</dbReference>
<proteinExistence type="inferred from homology"/>
<evidence type="ECO:0000256" key="3">
    <source>
        <dbReference type="ARBA" id="ARBA00011950"/>
    </source>
</evidence>
<organism evidence="12 13">
    <name type="scientific">Candidatus Defluviibacterium haderslevense</name>
    <dbReference type="NCBI Taxonomy" id="2981993"/>
    <lineage>
        <taxon>Bacteria</taxon>
        <taxon>Pseudomonadati</taxon>
        <taxon>Bacteroidota</taxon>
        <taxon>Saprospiria</taxon>
        <taxon>Saprospirales</taxon>
        <taxon>Saprospiraceae</taxon>
        <taxon>Candidatus Defluviibacterium</taxon>
    </lineage>
</organism>
<evidence type="ECO:0000256" key="10">
    <source>
        <dbReference type="ARBA" id="ARBA00032474"/>
    </source>
</evidence>
<dbReference type="Proteomes" id="UP000808349">
    <property type="component" value="Unassembled WGS sequence"/>
</dbReference>
<dbReference type="EMBL" id="JADKFW010000014">
    <property type="protein sequence ID" value="MBK9719003.1"/>
    <property type="molecule type" value="Genomic_DNA"/>
</dbReference>
<comment type="caution">
    <text evidence="12">The sequence shown here is derived from an EMBL/GenBank/DDBJ whole genome shotgun (WGS) entry which is preliminary data.</text>
</comment>
<evidence type="ECO:0000313" key="13">
    <source>
        <dbReference type="Proteomes" id="UP000808349"/>
    </source>
</evidence>
<dbReference type="PANTHER" id="PTHR23404">
    <property type="entry name" value="MOLYBDOPTERIN SYNTHASE RELATED"/>
    <property type="match status" value="1"/>
</dbReference>
<dbReference type="GO" id="GO:0006777">
    <property type="term" value="P:Mo-molybdopterin cofactor biosynthetic process"/>
    <property type="evidence" value="ECO:0007669"/>
    <property type="project" value="UniProtKB-KW"/>
</dbReference>
<comment type="subunit">
    <text evidence="6">Heterotetramer of 2 MoaD subunits and 2 MoaE subunits. Also stable as homodimer. The enzyme changes between these two forms during catalysis.</text>
</comment>
<evidence type="ECO:0000256" key="8">
    <source>
        <dbReference type="ARBA" id="ARBA00030407"/>
    </source>
</evidence>
<dbReference type="Gene3D" id="3.90.1170.40">
    <property type="entry name" value="Molybdopterin biosynthesis MoaE subunit"/>
    <property type="match status" value="1"/>
</dbReference>
<keyword evidence="5" id="KW-0501">Molybdenum cofactor biosynthesis</keyword>
<evidence type="ECO:0000256" key="5">
    <source>
        <dbReference type="ARBA" id="ARBA00023150"/>
    </source>
</evidence>
<dbReference type="EC" id="2.8.1.12" evidence="3"/>
<evidence type="ECO:0000256" key="2">
    <source>
        <dbReference type="ARBA" id="ARBA00005426"/>
    </source>
</evidence>
<comment type="similarity">
    <text evidence="2">Belongs to the MoaE family.</text>
</comment>
<evidence type="ECO:0000256" key="6">
    <source>
        <dbReference type="ARBA" id="ARBA00026066"/>
    </source>
</evidence>
<evidence type="ECO:0000256" key="4">
    <source>
        <dbReference type="ARBA" id="ARBA00013858"/>
    </source>
</evidence>
<dbReference type="Pfam" id="PF02391">
    <property type="entry name" value="MoaE"/>
    <property type="match status" value="1"/>
</dbReference>
<protein>
    <recommendedName>
        <fullName evidence="4">Molybdopterin synthase catalytic subunit</fullName>
        <ecNumber evidence="3">2.8.1.12</ecNumber>
    </recommendedName>
    <alternativeName>
        <fullName evidence="9">MPT synthase subunit 2</fullName>
    </alternativeName>
    <alternativeName>
        <fullName evidence="7">Molybdenum cofactor biosynthesis protein E</fullName>
    </alternativeName>
    <alternativeName>
        <fullName evidence="8">Molybdopterin-converting factor large subunit</fullName>
    </alternativeName>
    <alternativeName>
        <fullName evidence="10">Molybdopterin-converting factor subunit 2</fullName>
    </alternativeName>
</protein>
<evidence type="ECO:0000313" key="12">
    <source>
        <dbReference type="EMBL" id="MBK9719003.1"/>
    </source>
</evidence>
<accession>A0A9D7SBZ2</accession>
<evidence type="ECO:0000256" key="7">
    <source>
        <dbReference type="ARBA" id="ARBA00029745"/>
    </source>
</evidence>
<evidence type="ECO:0000256" key="1">
    <source>
        <dbReference type="ARBA" id="ARBA00005046"/>
    </source>
</evidence>
<name>A0A9D7SBZ2_9BACT</name>